<keyword evidence="1" id="KW-0175">Coiled coil</keyword>
<dbReference type="Proteomes" id="UP001231189">
    <property type="component" value="Unassembled WGS sequence"/>
</dbReference>
<comment type="caution">
    <text evidence="2">The sequence shown here is derived from an EMBL/GenBank/DDBJ whole genome shotgun (WGS) entry which is preliminary data.</text>
</comment>
<name>A0AAD8VH06_LOLMU</name>
<dbReference type="EMBL" id="JAUUTY010000007">
    <property type="protein sequence ID" value="KAK1606124.1"/>
    <property type="molecule type" value="Genomic_DNA"/>
</dbReference>
<evidence type="ECO:0000256" key="1">
    <source>
        <dbReference type="SAM" id="Coils"/>
    </source>
</evidence>
<evidence type="ECO:0000313" key="3">
    <source>
        <dbReference type="Proteomes" id="UP001231189"/>
    </source>
</evidence>
<feature type="coiled-coil region" evidence="1">
    <location>
        <begin position="231"/>
        <end position="258"/>
    </location>
</feature>
<evidence type="ECO:0000313" key="2">
    <source>
        <dbReference type="EMBL" id="KAK1606124.1"/>
    </source>
</evidence>
<protein>
    <submittedName>
        <fullName evidence="2">Uncharacterized protein</fullName>
    </submittedName>
</protein>
<gene>
    <name evidence="2" type="ORF">QYE76_029797</name>
</gene>
<accession>A0AAD8VH06</accession>
<dbReference type="AlphaFoldDB" id="A0AAD8VH06"/>
<reference evidence="2" key="1">
    <citation type="submission" date="2023-07" db="EMBL/GenBank/DDBJ databases">
        <title>A chromosome-level genome assembly of Lolium multiflorum.</title>
        <authorList>
            <person name="Chen Y."/>
            <person name="Copetti D."/>
            <person name="Kolliker R."/>
            <person name="Studer B."/>
        </authorList>
    </citation>
    <scope>NUCLEOTIDE SEQUENCE</scope>
    <source>
        <strain evidence="2">02402/16</strain>
        <tissue evidence="2">Leaf</tissue>
    </source>
</reference>
<sequence>MSATYGLVSQVVANIYKAFASHFELPRKNFDKYHEPYKDKTDSPKGKCIEIKTVDHVLPEAYIEKTPFPAKMKEYSVITSVVNKSAKKPIEPEEQIKVEPAVAIVKDLVTENVEDGHIIFCEDASNVVLHPNKSRKASVHVLSVRIGDHFYYGFCDIGASISAIPYELYTEIMHEIGSCELEDIDVVIRLANRETISPLVLFEMLKFYVGLLPPALSLNSFPCVEEAIPVTDEFCDQYRALRREVEILQEENKRLRRMLEYYSIPITRPPPPYLDNNESLRVLVQNCQTEKLKLKLMEIFKKRGNGPSPPKE</sequence>
<proteinExistence type="predicted"/>
<keyword evidence="3" id="KW-1185">Reference proteome</keyword>
<organism evidence="2 3">
    <name type="scientific">Lolium multiflorum</name>
    <name type="common">Italian ryegrass</name>
    <name type="synonym">Lolium perenne subsp. multiflorum</name>
    <dbReference type="NCBI Taxonomy" id="4521"/>
    <lineage>
        <taxon>Eukaryota</taxon>
        <taxon>Viridiplantae</taxon>
        <taxon>Streptophyta</taxon>
        <taxon>Embryophyta</taxon>
        <taxon>Tracheophyta</taxon>
        <taxon>Spermatophyta</taxon>
        <taxon>Magnoliopsida</taxon>
        <taxon>Liliopsida</taxon>
        <taxon>Poales</taxon>
        <taxon>Poaceae</taxon>
        <taxon>BOP clade</taxon>
        <taxon>Pooideae</taxon>
        <taxon>Poodae</taxon>
        <taxon>Poeae</taxon>
        <taxon>Poeae Chloroplast Group 2 (Poeae type)</taxon>
        <taxon>Loliodinae</taxon>
        <taxon>Loliinae</taxon>
        <taxon>Lolium</taxon>
    </lineage>
</organism>